<evidence type="ECO:0000313" key="9">
    <source>
        <dbReference type="Proteomes" id="UP000243105"/>
    </source>
</evidence>
<dbReference type="Pfam" id="PF12002">
    <property type="entry name" value="MgsA_C"/>
    <property type="match status" value="1"/>
</dbReference>
<evidence type="ECO:0000256" key="2">
    <source>
        <dbReference type="ARBA" id="ARBA00008959"/>
    </source>
</evidence>
<dbReference type="SMART" id="SM00382">
    <property type="entry name" value="AAA"/>
    <property type="match status" value="1"/>
</dbReference>
<dbReference type="GO" id="GO:0006261">
    <property type="term" value="P:DNA-templated DNA replication"/>
    <property type="evidence" value="ECO:0007669"/>
    <property type="project" value="TreeGrafter"/>
</dbReference>
<dbReference type="InterPro" id="IPR003593">
    <property type="entry name" value="AAA+_ATPase"/>
</dbReference>
<evidence type="ECO:0000313" key="8">
    <source>
        <dbReference type="EMBL" id="CUT05804.1"/>
    </source>
</evidence>
<dbReference type="Pfam" id="PF00004">
    <property type="entry name" value="AAA"/>
    <property type="match status" value="1"/>
</dbReference>
<keyword evidence="5" id="KW-0547">Nucleotide-binding</keyword>
<keyword evidence="6" id="KW-0067">ATP-binding</keyword>
<evidence type="ECO:0000256" key="3">
    <source>
        <dbReference type="ARBA" id="ARBA00020776"/>
    </source>
</evidence>
<dbReference type="FunFam" id="1.20.272.10:FF:000001">
    <property type="entry name" value="Putative AAA family ATPase"/>
    <property type="match status" value="1"/>
</dbReference>
<evidence type="ECO:0000256" key="6">
    <source>
        <dbReference type="ARBA" id="ARBA00022840"/>
    </source>
</evidence>
<dbReference type="InterPro" id="IPR003959">
    <property type="entry name" value="ATPase_AAA_core"/>
</dbReference>
<dbReference type="GO" id="GO:0000731">
    <property type="term" value="P:DNA synthesis involved in DNA repair"/>
    <property type="evidence" value="ECO:0007669"/>
    <property type="project" value="TreeGrafter"/>
</dbReference>
<dbReference type="PANTHER" id="PTHR13779:SF7">
    <property type="entry name" value="ATPASE WRNIP1"/>
    <property type="match status" value="1"/>
</dbReference>
<reference evidence="8 9" key="1">
    <citation type="submission" date="2015-11" db="EMBL/GenBank/DDBJ databases">
        <authorList>
            <person name="Varghese N."/>
        </authorList>
    </citation>
    <scope>NUCLEOTIDE SEQUENCE [LARGE SCALE GENOMIC DNA]</scope>
    <source>
        <strain evidence="8 9">JGI-25</strain>
    </source>
</reference>
<evidence type="ECO:0000259" key="7">
    <source>
        <dbReference type="SMART" id="SM00382"/>
    </source>
</evidence>
<dbReference type="SUPFAM" id="SSF48019">
    <property type="entry name" value="post-AAA+ oligomerization domain-like"/>
    <property type="match status" value="1"/>
</dbReference>
<comment type="similarity">
    <text evidence="2">Belongs to the AAA ATPase family. RarA/MGS1/WRNIP1 subfamily.</text>
</comment>
<evidence type="ECO:0000256" key="4">
    <source>
        <dbReference type="ARBA" id="ARBA00022705"/>
    </source>
</evidence>
<dbReference type="Gene3D" id="3.40.50.300">
    <property type="entry name" value="P-loop containing nucleotide triphosphate hydrolases"/>
    <property type="match status" value="1"/>
</dbReference>
<dbReference type="Gene3D" id="1.10.8.60">
    <property type="match status" value="1"/>
</dbReference>
<protein>
    <recommendedName>
        <fullName evidence="3">Replication-associated recombination protein A</fullName>
    </recommendedName>
</protein>
<proteinExistence type="inferred from homology"/>
<dbReference type="RefSeq" id="WP_072152103.1">
    <property type="nucleotide sequence ID" value="NZ_CZVH01000087.1"/>
</dbReference>
<dbReference type="PANTHER" id="PTHR13779">
    <property type="entry name" value="WERNER HELICASE-INTERACTING PROTEIN 1 FAMILY MEMBER"/>
    <property type="match status" value="1"/>
</dbReference>
<dbReference type="FunFam" id="3.40.50.300:FF:000137">
    <property type="entry name" value="Replication-associated recombination protein A"/>
    <property type="match status" value="1"/>
</dbReference>
<evidence type="ECO:0000256" key="5">
    <source>
        <dbReference type="ARBA" id="ARBA00022741"/>
    </source>
</evidence>
<dbReference type="InterPro" id="IPR021886">
    <property type="entry name" value="MgsA_C"/>
</dbReference>
<dbReference type="CDD" id="cd00009">
    <property type="entry name" value="AAA"/>
    <property type="match status" value="1"/>
</dbReference>
<dbReference type="Gene3D" id="1.20.272.10">
    <property type="match status" value="1"/>
</dbReference>
<dbReference type="FunFam" id="1.10.3710.10:FF:000004">
    <property type="entry name" value="Putative ATPase, AAA family"/>
    <property type="match status" value="1"/>
</dbReference>
<dbReference type="GO" id="GO:0003677">
    <property type="term" value="F:DNA binding"/>
    <property type="evidence" value="ECO:0007669"/>
    <property type="project" value="InterPro"/>
</dbReference>
<gene>
    <name evidence="8" type="ORF">JGI25_01655</name>
</gene>
<dbReference type="InterPro" id="IPR027417">
    <property type="entry name" value="P-loop_NTPase"/>
</dbReference>
<organism evidence="8 9">
    <name type="scientific">Kryptobacter tengchongensis</name>
    <dbReference type="NCBI Taxonomy" id="1643429"/>
    <lineage>
        <taxon>Bacteria</taxon>
        <taxon>Pseudomonadati</taxon>
        <taxon>Candidatus Kryptoniota</taxon>
        <taxon>Candidatus Kryptobacter</taxon>
    </lineage>
</organism>
<dbReference type="Pfam" id="PF16193">
    <property type="entry name" value="AAA_assoc_2"/>
    <property type="match status" value="1"/>
</dbReference>
<name>A0A916LL12_KRYT1</name>
<dbReference type="InterPro" id="IPR032423">
    <property type="entry name" value="AAA_assoc_2"/>
</dbReference>
<dbReference type="GO" id="GO:0008047">
    <property type="term" value="F:enzyme activator activity"/>
    <property type="evidence" value="ECO:0007669"/>
    <property type="project" value="TreeGrafter"/>
</dbReference>
<dbReference type="SUPFAM" id="SSF52540">
    <property type="entry name" value="P-loop containing nucleoside triphosphate hydrolases"/>
    <property type="match status" value="1"/>
</dbReference>
<dbReference type="Gene3D" id="1.10.3710.10">
    <property type="entry name" value="DNA polymerase III clamp loader subunits, C-terminal domain"/>
    <property type="match status" value="1"/>
</dbReference>
<dbReference type="InterPro" id="IPR008921">
    <property type="entry name" value="DNA_pol3_clamp-load_cplx_C"/>
</dbReference>
<dbReference type="InterPro" id="IPR051314">
    <property type="entry name" value="AAA_ATPase_RarA/MGS1/WRNIP1"/>
</dbReference>
<dbReference type="GO" id="GO:0017116">
    <property type="term" value="F:single-stranded DNA helicase activity"/>
    <property type="evidence" value="ECO:0007669"/>
    <property type="project" value="TreeGrafter"/>
</dbReference>
<dbReference type="Proteomes" id="UP000243105">
    <property type="component" value="Unassembled WGS sequence"/>
</dbReference>
<comment type="function">
    <text evidence="1">DNA-dependent ATPase that plays important roles in cellular responses to stalled DNA replication processes.</text>
</comment>
<dbReference type="GO" id="GO:0005524">
    <property type="term" value="F:ATP binding"/>
    <property type="evidence" value="ECO:0007669"/>
    <property type="project" value="UniProtKB-KW"/>
</dbReference>
<dbReference type="CDD" id="cd18139">
    <property type="entry name" value="HLD_clamp_RarA"/>
    <property type="match status" value="1"/>
</dbReference>
<feature type="domain" description="AAA+ ATPase" evidence="7">
    <location>
        <begin position="43"/>
        <end position="160"/>
    </location>
</feature>
<sequence length="437" mass="49824">MKFEKVLPPLADRIRPKTLDEFVGQEHIVGEGKPLRVMIETGEIQSMILWGPPGSGKTTLAKIIAERANADFYQINAVLSGTKEVKEVIEKAETNLKYYSKRTILFIDEIHRFNKAQQSVLLNSVENGTIILIGATTENPSFEIISPLLSRCQIFVLEPLGVKELNTILERALTKDEILSKFKIHIEDRDLLFLYSGGDARIMLNALEIALKIVKPTPENEIFLTKEIISEAFQRRYFKYDKSGEEHYNLISAFIKSIRGSDPDAAVYWLARMLLAGEDPKFIARRLIILASEDIGNAEPYALTLATSCFTAVDYVGMPEARIILAQVATYLASCPKSNSAYIAIEEAIEDAQKYPELPVPLHLRNAPTKLLKELGYGRDYKYSHDFPEHFVEQQFLPDELKNKIYYRPTELGREKILKERLENLWSKRKQNKKVNK</sequence>
<accession>A0A916LL12</accession>
<keyword evidence="4" id="KW-0235">DNA replication</keyword>
<comment type="caution">
    <text evidence="8">The sequence shown here is derived from an EMBL/GenBank/DDBJ whole genome shotgun (WGS) entry which is preliminary data.</text>
</comment>
<evidence type="ECO:0000256" key="1">
    <source>
        <dbReference type="ARBA" id="ARBA00002393"/>
    </source>
</evidence>
<dbReference type="AlphaFoldDB" id="A0A916LL12"/>
<dbReference type="EMBL" id="CZVV01000189">
    <property type="protein sequence ID" value="CUT05804.1"/>
    <property type="molecule type" value="Genomic_DNA"/>
</dbReference>
<dbReference type="GO" id="GO:0016887">
    <property type="term" value="F:ATP hydrolysis activity"/>
    <property type="evidence" value="ECO:0007669"/>
    <property type="project" value="InterPro"/>
</dbReference>